<organism evidence="2 3">
    <name type="scientific">Sediminispirochaeta smaragdinae (strain DSM 11293 / JCM 15392 / SEBR 4228)</name>
    <name type="common">Spirochaeta smaragdinae</name>
    <dbReference type="NCBI Taxonomy" id="573413"/>
    <lineage>
        <taxon>Bacteria</taxon>
        <taxon>Pseudomonadati</taxon>
        <taxon>Spirochaetota</taxon>
        <taxon>Spirochaetia</taxon>
        <taxon>Spirochaetales</taxon>
        <taxon>Spirochaetaceae</taxon>
        <taxon>Sediminispirochaeta</taxon>
    </lineage>
</organism>
<keyword evidence="3" id="KW-1185">Reference proteome</keyword>
<evidence type="ECO:0000259" key="1">
    <source>
        <dbReference type="Pfam" id="PF11823"/>
    </source>
</evidence>
<dbReference type="HOGENOM" id="CLU_167443_0_1_12"/>
<dbReference type="OrthoDB" id="3192849at2"/>
<dbReference type="InterPro" id="IPR021778">
    <property type="entry name" value="Se/S_carrier-like"/>
</dbReference>
<sequence length="77" mass="8196">MNEEYAVVLVHSTSHAIRGERLLSGAGVPCRLIPVPRYLSSDCGSCIRIKSGDSERAESLLRDGGVGVEAVKPYGPL</sequence>
<proteinExistence type="predicted"/>
<gene>
    <name evidence="2" type="ordered locus">Spirs_3549</name>
</gene>
<name>E1R7D2_SEDSS</name>
<dbReference type="Proteomes" id="UP000002318">
    <property type="component" value="Chromosome"/>
</dbReference>
<dbReference type="Pfam" id="PF11823">
    <property type="entry name" value="Se_S_carrier"/>
    <property type="match status" value="1"/>
</dbReference>
<dbReference type="STRING" id="573413.Spirs_3549"/>
<dbReference type="RefSeq" id="WP_013256096.1">
    <property type="nucleotide sequence ID" value="NC_014364.1"/>
</dbReference>
<protein>
    <recommendedName>
        <fullName evidence="1">Putative Se/S carrier protein-like domain-containing protein</fullName>
    </recommendedName>
</protein>
<feature type="domain" description="Putative Se/S carrier protein-like" evidence="1">
    <location>
        <begin position="6"/>
        <end position="71"/>
    </location>
</feature>
<dbReference type="AlphaFoldDB" id="E1R7D2"/>
<dbReference type="KEGG" id="ssm:Spirs_3549"/>
<reference evidence="2 3" key="1">
    <citation type="journal article" date="2010" name="Stand. Genomic Sci.">
        <title>Complete genome sequence of Spirochaeta smaragdinae type strain (SEBR 4228).</title>
        <authorList>
            <person name="Mavromatis K."/>
            <person name="Yasawong M."/>
            <person name="Chertkov O."/>
            <person name="Lapidus A."/>
            <person name="Lucas S."/>
            <person name="Nolan M."/>
            <person name="Del Rio T.G."/>
            <person name="Tice H."/>
            <person name="Cheng J.F."/>
            <person name="Pitluck S."/>
            <person name="Liolios K."/>
            <person name="Ivanova N."/>
            <person name="Tapia R."/>
            <person name="Han C."/>
            <person name="Bruce D."/>
            <person name="Goodwin L."/>
            <person name="Pati A."/>
            <person name="Chen A."/>
            <person name="Palaniappan K."/>
            <person name="Land M."/>
            <person name="Hauser L."/>
            <person name="Chang Y.J."/>
            <person name="Jeffries C.D."/>
            <person name="Detter J.C."/>
            <person name="Rohde M."/>
            <person name="Brambilla E."/>
            <person name="Spring S."/>
            <person name="Goker M."/>
            <person name="Sikorski J."/>
            <person name="Woyke T."/>
            <person name="Bristow J."/>
            <person name="Eisen J.A."/>
            <person name="Markowitz V."/>
            <person name="Hugenholtz P."/>
            <person name="Klenk H.P."/>
            <person name="Kyrpides N.C."/>
        </authorList>
    </citation>
    <scope>NUCLEOTIDE SEQUENCE [LARGE SCALE GENOMIC DNA]</scope>
    <source>
        <strain evidence="3">DSM 11293 / JCM 15392 / SEBR 4228</strain>
    </source>
</reference>
<evidence type="ECO:0000313" key="3">
    <source>
        <dbReference type="Proteomes" id="UP000002318"/>
    </source>
</evidence>
<dbReference type="EMBL" id="CP002116">
    <property type="protein sequence ID" value="ADK82637.1"/>
    <property type="molecule type" value="Genomic_DNA"/>
</dbReference>
<accession>E1R7D2</accession>
<evidence type="ECO:0000313" key="2">
    <source>
        <dbReference type="EMBL" id="ADK82637.1"/>
    </source>
</evidence>